<keyword evidence="2" id="KW-1185">Reference proteome</keyword>
<gene>
    <name evidence="1" type="ORF">K0U00_46635</name>
</gene>
<proteinExistence type="predicted"/>
<organism evidence="1 2">
    <name type="scientific">Paenibacillus sepulcri</name>
    <dbReference type="NCBI Taxonomy" id="359917"/>
    <lineage>
        <taxon>Bacteria</taxon>
        <taxon>Bacillati</taxon>
        <taxon>Bacillota</taxon>
        <taxon>Bacilli</taxon>
        <taxon>Bacillales</taxon>
        <taxon>Paenibacillaceae</taxon>
        <taxon>Paenibacillus</taxon>
    </lineage>
</organism>
<comment type="caution">
    <text evidence="1">The sequence shown here is derived from an EMBL/GenBank/DDBJ whole genome shotgun (WGS) entry which is preliminary data.</text>
</comment>
<protein>
    <submittedName>
        <fullName evidence="1">Uncharacterized protein</fullName>
    </submittedName>
</protein>
<accession>A0ABS7CKU7</accession>
<evidence type="ECO:0000313" key="1">
    <source>
        <dbReference type="EMBL" id="MBW7461560.1"/>
    </source>
</evidence>
<name>A0ABS7CKU7_9BACL</name>
<evidence type="ECO:0000313" key="2">
    <source>
        <dbReference type="Proteomes" id="UP001519887"/>
    </source>
</evidence>
<dbReference type="Proteomes" id="UP001519887">
    <property type="component" value="Unassembled WGS sequence"/>
</dbReference>
<reference evidence="1 2" key="1">
    <citation type="submission" date="2021-07" db="EMBL/GenBank/DDBJ databases">
        <title>Paenibacillus radiodurans sp. nov., isolated from the southeastern edge of Tengger Desert.</title>
        <authorList>
            <person name="Zhang G."/>
        </authorList>
    </citation>
    <scope>NUCLEOTIDE SEQUENCE [LARGE SCALE GENOMIC DNA]</scope>
    <source>
        <strain evidence="1 2">CCM 7311</strain>
    </source>
</reference>
<sequence length="67" mass="7261">MLLLVQIMTPRQHKNEPAPGSRVAARFFAGLCIQDRSASGLLFVFGKGIRYLDPVGFGIADAYGQHG</sequence>
<feature type="non-terminal residue" evidence="1">
    <location>
        <position position="67"/>
    </location>
</feature>
<dbReference type="EMBL" id="JAHZIK010003059">
    <property type="protein sequence ID" value="MBW7461560.1"/>
    <property type="molecule type" value="Genomic_DNA"/>
</dbReference>